<dbReference type="Proteomes" id="UP000309550">
    <property type="component" value="Unassembled WGS sequence"/>
</dbReference>
<dbReference type="PANTHER" id="PTHR37423">
    <property type="entry name" value="SOLUBLE LYTIC MUREIN TRANSGLYCOSYLASE-RELATED"/>
    <property type="match status" value="1"/>
</dbReference>
<dbReference type="EMBL" id="VANS01000002">
    <property type="protein sequence ID" value="TMM53050.1"/>
    <property type="molecule type" value="Genomic_DNA"/>
</dbReference>
<evidence type="ECO:0000256" key="3">
    <source>
        <dbReference type="ARBA" id="ARBA00022729"/>
    </source>
</evidence>
<keyword evidence="7" id="KW-1185">Reference proteome</keyword>
<gene>
    <name evidence="6" type="ORF">FDT80_11170</name>
</gene>
<sequence>MATVLALVLLAATPALSERPRPLGWAMDALRAGNWEVAAKLAARDGEVAADVIEWHRLRAGRGSFDDVAAFLARRPDWPGEDYLRRQSEDAVAQAGDAAVLGFFGSAVPQTPRGVLAQAEALIRAGRTGEADANLVIAWRTMPMNAANHGSFVNRHTGLLKPHHAARLDAMLWEGEIENARRMLPLVPSADKALAEARIALQRQADGVDAAIAAVPASHAGSPGLQYDRFVWRARKGRAEDALTLMLAQSTSAEALGLPAKWSNRRRSLARDEMRKGNATRAYALASSHHLMSGSDYADLEWLAGYIALRQLEDPKTALRHFDNHDSAVESPISKGRAGYWQGRALEALGDAAGADQAYARAAQFQTSFYGLLAAERADLSFDAELVGDDAIGDWRDADFAASSVFEAGLLLQASGETSLAERFWTHLAEGLNANDAALLGQVALDAGQMHLAVMIGKRVAYRGIVIPAAYYPIHPVIRQPLPMAPEMVLSVARRESEFDPGVQSGVGARGLMQIMPGTGRDVAGELGVLAAHTTDRLIAEPDYNAELGAAYLAGLARRFDGNVVMMSAGYNAGPGRPLSWMKTYGDPRRGDIDVVDWIEHIPFRETQNYVMRVTESLPIYRARLGHEPLPIPFSQELIGSTLLSFAPQGE</sequence>
<evidence type="ECO:0000256" key="1">
    <source>
        <dbReference type="ARBA" id="ARBA00007734"/>
    </source>
</evidence>
<evidence type="ECO:0000256" key="2">
    <source>
        <dbReference type="ARBA" id="ARBA00009387"/>
    </source>
</evidence>
<dbReference type="GO" id="GO:0000270">
    <property type="term" value="P:peptidoglycan metabolic process"/>
    <property type="evidence" value="ECO:0007669"/>
    <property type="project" value="InterPro"/>
</dbReference>
<comment type="caution">
    <text evidence="6">The sequence shown here is derived from an EMBL/GenBank/DDBJ whole genome shotgun (WGS) entry which is preliminary data.</text>
</comment>
<dbReference type="OrthoDB" id="9815002at2"/>
<dbReference type="InterPro" id="IPR023346">
    <property type="entry name" value="Lysozyme-like_dom_sf"/>
</dbReference>
<evidence type="ECO:0000313" key="7">
    <source>
        <dbReference type="Proteomes" id="UP000309550"/>
    </source>
</evidence>
<reference evidence="6 7" key="1">
    <citation type="submission" date="2019-05" db="EMBL/GenBank/DDBJ databases">
        <title>Sulfitobacter sabulilitoris sp. nov., isolated from a marine sand.</title>
        <authorList>
            <person name="Yoon J.-H."/>
        </authorList>
    </citation>
    <scope>NUCLEOTIDE SEQUENCE [LARGE SCALE GENOMIC DNA]</scope>
    <source>
        <strain evidence="6 7">HSMS-29</strain>
    </source>
</reference>
<dbReference type="InterPro" id="IPR000189">
    <property type="entry name" value="Transglyc_AS"/>
</dbReference>
<proteinExistence type="inferred from homology"/>
<accession>A0A5S3PG42</accession>
<dbReference type="Gene3D" id="1.25.20.10">
    <property type="entry name" value="Bacterial muramidases"/>
    <property type="match status" value="1"/>
</dbReference>
<comment type="similarity">
    <text evidence="1">Belongs to the transglycosylase Slt family.</text>
</comment>
<dbReference type="SUPFAM" id="SSF53955">
    <property type="entry name" value="Lysozyme-like"/>
    <property type="match status" value="1"/>
</dbReference>
<dbReference type="CDD" id="cd13401">
    <property type="entry name" value="Slt70-like"/>
    <property type="match status" value="1"/>
</dbReference>
<organism evidence="6 7">
    <name type="scientific">Sulfitobacter sabulilitoris</name>
    <dbReference type="NCBI Taxonomy" id="2562655"/>
    <lineage>
        <taxon>Bacteria</taxon>
        <taxon>Pseudomonadati</taxon>
        <taxon>Pseudomonadota</taxon>
        <taxon>Alphaproteobacteria</taxon>
        <taxon>Rhodobacterales</taxon>
        <taxon>Roseobacteraceae</taxon>
        <taxon>Sulfitobacter</taxon>
    </lineage>
</organism>
<dbReference type="PANTHER" id="PTHR37423:SF2">
    <property type="entry name" value="MEMBRANE-BOUND LYTIC MUREIN TRANSGLYCOSYLASE C"/>
    <property type="match status" value="1"/>
</dbReference>
<keyword evidence="3 4" id="KW-0732">Signal</keyword>
<dbReference type="GO" id="GO:0016020">
    <property type="term" value="C:membrane"/>
    <property type="evidence" value="ECO:0007669"/>
    <property type="project" value="InterPro"/>
</dbReference>
<dbReference type="SUPFAM" id="SSF48435">
    <property type="entry name" value="Bacterial muramidases"/>
    <property type="match status" value="1"/>
</dbReference>
<dbReference type="Pfam" id="PF01464">
    <property type="entry name" value="SLT"/>
    <property type="match status" value="1"/>
</dbReference>
<name>A0A5S3PG42_9RHOB</name>
<dbReference type="GO" id="GO:0008933">
    <property type="term" value="F:peptidoglycan lytic transglycosylase activity"/>
    <property type="evidence" value="ECO:0007669"/>
    <property type="project" value="InterPro"/>
</dbReference>
<feature type="domain" description="Transglycosylase SLT" evidence="5">
    <location>
        <begin position="485"/>
        <end position="587"/>
    </location>
</feature>
<evidence type="ECO:0000313" key="6">
    <source>
        <dbReference type="EMBL" id="TMM53050.1"/>
    </source>
</evidence>
<dbReference type="PROSITE" id="PS00922">
    <property type="entry name" value="TRANSGLYCOSYLASE"/>
    <property type="match status" value="1"/>
</dbReference>
<feature type="signal peptide" evidence="4">
    <location>
        <begin position="1"/>
        <end position="17"/>
    </location>
</feature>
<dbReference type="GO" id="GO:0004553">
    <property type="term" value="F:hydrolase activity, hydrolyzing O-glycosyl compounds"/>
    <property type="evidence" value="ECO:0007669"/>
    <property type="project" value="InterPro"/>
</dbReference>
<dbReference type="InterPro" id="IPR008939">
    <property type="entry name" value="Lytic_TGlycosylase_superhlx_U"/>
</dbReference>
<comment type="similarity">
    <text evidence="2">Belongs to the virb1 family.</text>
</comment>
<dbReference type="InterPro" id="IPR008258">
    <property type="entry name" value="Transglycosylase_SLT_dom_1"/>
</dbReference>
<feature type="chain" id="PRO_5024363689" evidence="4">
    <location>
        <begin position="18"/>
        <end position="651"/>
    </location>
</feature>
<evidence type="ECO:0000259" key="5">
    <source>
        <dbReference type="Pfam" id="PF01464"/>
    </source>
</evidence>
<protein>
    <submittedName>
        <fullName evidence="6">Lytic transglycosylase domain-containing protein</fullName>
    </submittedName>
</protein>
<evidence type="ECO:0000256" key="4">
    <source>
        <dbReference type="SAM" id="SignalP"/>
    </source>
</evidence>
<dbReference type="Gene3D" id="1.10.530.10">
    <property type="match status" value="1"/>
</dbReference>
<dbReference type="AlphaFoldDB" id="A0A5S3PG42"/>
<dbReference type="GO" id="GO:0042597">
    <property type="term" value="C:periplasmic space"/>
    <property type="evidence" value="ECO:0007669"/>
    <property type="project" value="InterPro"/>
</dbReference>